<keyword evidence="2" id="KW-1185">Reference proteome</keyword>
<dbReference type="AlphaFoldDB" id="A0A1E3GW99"/>
<sequence length="208" mass="23062">MQNMFKNVHSKRFLLTYLGLVALLLLFFLSMSQEQQPFESPAEPGAMLTMFEPNLEIPQFLAHNADNSVFTNDALVGKWSFIFFTSADCYDCEAIFKVLANLKAGLANRAVQIVLVDRSGQQASELLAVSQSHDLNAQVITVAAAATDKNSLPAFFTRSRAFAHQDLGYAVFLVNPKAKLTARFQAPFTSVLIRQSFIQIRAEYASKG</sequence>
<gene>
    <name evidence="1" type="ORF">A9E74_00300</name>
</gene>
<evidence type="ECO:0000313" key="1">
    <source>
        <dbReference type="EMBL" id="ODN68327.1"/>
    </source>
</evidence>
<proteinExistence type="predicted"/>
<dbReference type="RefSeq" id="WP_069294889.1">
    <property type="nucleotide sequence ID" value="NZ_MCRI01000001.1"/>
</dbReference>
<dbReference type="EMBL" id="MCRI01000001">
    <property type="protein sequence ID" value="ODN68327.1"/>
    <property type="molecule type" value="Genomic_DNA"/>
</dbReference>
<organism evidence="1 2">
    <name type="scientific">Methylophaga muralis</name>
    <dbReference type="NCBI Taxonomy" id="291169"/>
    <lineage>
        <taxon>Bacteria</taxon>
        <taxon>Pseudomonadati</taxon>
        <taxon>Pseudomonadota</taxon>
        <taxon>Gammaproteobacteria</taxon>
        <taxon>Thiotrichales</taxon>
        <taxon>Piscirickettsiaceae</taxon>
        <taxon>Methylophaga</taxon>
    </lineage>
</organism>
<comment type="caution">
    <text evidence="1">The sequence shown here is derived from an EMBL/GenBank/DDBJ whole genome shotgun (WGS) entry which is preliminary data.</text>
</comment>
<dbReference type="Proteomes" id="UP000094379">
    <property type="component" value="Unassembled WGS sequence"/>
</dbReference>
<accession>A0A1E3GW99</accession>
<reference evidence="1 2" key="1">
    <citation type="submission" date="2016-07" db="EMBL/GenBank/DDBJ databases">
        <title>Draft Genome Sequence of Methylophaga muralis Bur 1.</title>
        <authorList>
            <person name="Vasilenko O.V."/>
            <person name="Doronina N.V."/>
            <person name="Shmareva M.N."/>
            <person name="Tarlachkov S.V."/>
            <person name="Mustakhimov I."/>
            <person name="Trotsenko Y.A."/>
        </authorList>
    </citation>
    <scope>NUCLEOTIDE SEQUENCE [LARGE SCALE GENOMIC DNA]</scope>
    <source>
        <strain evidence="1 2">Bur 1</strain>
    </source>
</reference>
<dbReference type="SUPFAM" id="SSF52833">
    <property type="entry name" value="Thioredoxin-like"/>
    <property type="match status" value="1"/>
</dbReference>
<name>A0A1E3GW99_9GAMM</name>
<dbReference type="InterPro" id="IPR036249">
    <property type="entry name" value="Thioredoxin-like_sf"/>
</dbReference>
<dbReference type="STRING" id="291169.A9E74_00300"/>
<dbReference type="Gene3D" id="3.40.30.10">
    <property type="entry name" value="Glutaredoxin"/>
    <property type="match status" value="1"/>
</dbReference>
<evidence type="ECO:0000313" key="2">
    <source>
        <dbReference type="Proteomes" id="UP000094379"/>
    </source>
</evidence>
<protein>
    <submittedName>
        <fullName evidence="1">Uncharacterized protein</fullName>
    </submittedName>
</protein>